<dbReference type="EMBL" id="MEXR01000060">
    <property type="protein sequence ID" value="OGD08297.1"/>
    <property type="molecule type" value="Genomic_DNA"/>
</dbReference>
<dbReference type="NCBIfam" id="NF003459">
    <property type="entry name" value="PRK05074.1"/>
    <property type="match status" value="1"/>
</dbReference>
<dbReference type="InterPro" id="IPR029001">
    <property type="entry name" value="ITPase-like_fam"/>
</dbReference>
<evidence type="ECO:0000256" key="7">
    <source>
        <dbReference type="ARBA" id="ARBA00023211"/>
    </source>
</evidence>
<dbReference type="InterPro" id="IPR050299">
    <property type="entry name" value="YjjX_NTPase"/>
</dbReference>
<evidence type="ECO:0000256" key="6">
    <source>
        <dbReference type="ARBA" id="ARBA00023080"/>
    </source>
</evidence>
<evidence type="ECO:0000256" key="11">
    <source>
        <dbReference type="HAMAP-Rule" id="MF_00648"/>
    </source>
</evidence>
<name>A0A1F4ZS61_9BACT</name>
<keyword evidence="6 11" id="KW-0546">Nucleotide metabolism</keyword>
<comment type="catalytic activity">
    <reaction evidence="8 11">
        <text>ITP + H2O = IDP + phosphate + H(+)</text>
        <dbReference type="Rhea" id="RHEA:28330"/>
        <dbReference type="ChEBI" id="CHEBI:15377"/>
        <dbReference type="ChEBI" id="CHEBI:15378"/>
        <dbReference type="ChEBI" id="CHEBI:43474"/>
        <dbReference type="ChEBI" id="CHEBI:58280"/>
        <dbReference type="ChEBI" id="CHEBI:61402"/>
        <dbReference type="EC" id="3.6.1.73"/>
    </reaction>
</comment>
<comment type="similarity">
    <text evidence="10 11">Belongs to the YjjX NTPase family.</text>
</comment>
<reference evidence="13 14" key="1">
    <citation type="journal article" date="2016" name="Nat. Commun.">
        <title>Thousands of microbial genomes shed light on interconnected biogeochemical processes in an aquifer system.</title>
        <authorList>
            <person name="Anantharaman K."/>
            <person name="Brown C.T."/>
            <person name="Hug L.A."/>
            <person name="Sharon I."/>
            <person name="Castelle C.J."/>
            <person name="Probst A.J."/>
            <person name="Thomas B.C."/>
            <person name="Singh A."/>
            <person name="Wilkins M.J."/>
            <person name="Karaoz U."/>
            <person name="Brodie E.L."/>
            <person name="Williams K.H."/>
            <person name="Hubbard S.S."/>
            <person name="Banfield J.F."/>
        </authorList>
    </citation>
    <scope>NUCLEOTIDE SEQUENCE [LARGE SCALE GENOMIC DNA]</scope>
</reference>
<evidence type="ECO:0000256" key="4">
    <source>
        <dbReference type="ARBA" id="ARBA00022801"/>
    </source>
</evidence>
<sequence>MKKVIVASTNPVKIKTTEIGFAKMFPNETFKMEGVSAKSGVSDQPMSDEETLLGATNRANNVSMVAPEADYWVGIEGGLSEINGEMEAFAWIVIKSKDGLIGKGKTGSFFLPRKMVELVKTGKELGEADDIVFNKVNSKQANGTVGNLTNDVITRTTYYEPAVILALIPFNNPELY</sequence>
<comment type="caution">
    <text evidence="13">The sequence shown here is derived from an EMBL/GenBank/DDBJ whole genome shotgun (WGS) entry which is preliminary data.</text>
</comment>
<keyword evidence="4 11" id="KW-0378">Hydrolase</keyword>
<dbReference type="InterPro" id="IPR002786">
    <property type="entry name" value="Non_canon_purine_NTPase"/>
</dbReference>
<dbReference type="PANTHER" id="PTHR34699">
    <property type="match status" value="1"/>
</dbReference>
<comment type="caution">
    <text evidence="11">Lacks conserved residue(s) required for the propagation of feature annotation.</text>
</comment>
<comment type="cofactor">
    <cofactor evidence="11">
        <name>Mg(2+)</name>
        <dbReference type="ChEBI" id="CHEBI:18420"/>
    </cofactor>
    <cofactor evidence="11">
        <name>Mn(2+)</name>
        <dbReference type="ChEBI" id="CHEBI:29035"/>
    </cofactor>
    <text evidence="11">Binds 1 divalent metal cation per subunit; can use either Mg(2+) or Mn(2+).</text>
</comment>
<evidence type="ECO:0000313" key="13">
    <source>
        <dbReference type="EMBL" id="OGD08297.1"/>
    </source>
</evidence>
<comment type="function">
    <text evidence="11">Phosphatase that hydrolyzes non-canonical purine nucleotides such as XTP and ITP to their respective diphosphate derivatives. Probably excludes non-canonical purines from DNA/RNA precursor pool, thus preventing their incorporation into DNA/RNA and avoiding chromosomal lesions.</text>
</comment>
<dbReference type="GO" id="GO:0000166">
    <property type="term" value="F:nucleotide binding"/>
    <property type="evidence" value="ECO:0007669"/>
    <property type="project" value="UniProtKB-KW"/>
</dbReference>
<keyword evidence="7 11" id="KW-0464">Manganese</keyword>
<proteinExistence type="inferred from homology"/>
<gene>
    <name evidence="13" type="ORF">A2397_03645</name>
</gene>
<comment type="cofactor">
    <cofactor evidence="1">
        <name>Mn(2+)</name>
        <dbReference type="ChEBI" id="CHEBI:29035"/>
    </cofactor>
</comment>
<dbReference type="EC" id="3.6.1.73" evidence="11"/>
<accession>A0A1F4ZS61</accession>
<evidence type="ECO:0000256" key="9">
    <source>
        <dbReference type="ARBA" id="ARBA00048781"/>
    </source>
</evidence>
<evidence type="ECO:0000256" key="2">
    <source>
        <dbReference type="ARBA" id="ARBA00022723"/>
    </source>
</evidence>
<dbReference type="Gene3D" id="3.90.950.10">
    <property type="match status" value="1"/>
</dbReference>
<keyword evidence="2 11" id="KW-0479">Metal-binding</keyword>
<dbReference type="AlphaFoldDB" id="A0A1F4ZS61"/>
<keyword evidence="3 11" id="KW-0547">Nucleotide-binding</keyword>
<feature type="binding site" evidence="11">
    <location>
        <begin position="8"/>
        <end position="13"/>
    </location>
    <ligand>
        <name>substrate</name>
    </ligand>
</feature>
<evidence type="ECO:0000256" key="10">
    <source>
        <dbReference type="ARBA" id="ARBA00060855"/>
    </source>
</evidence>
<organism evidence="13 14">
    <name type="scientific">Candidatus Amesbacteria bacterium RIFOXYB1_FULL_44_23</name>
    <dbReference type="NCBI Taxonomy" id="1797263"/>
    <lineage>
        <taxon>Bacteria</taxon>
        <taxon>Candidatus Amesiibacteriota</taxon>
    </lineage>
</organism>
<dbReference type="STRING" id="1797263.A2397_03645"/>
<dbReference type="GO" id="GO:0103023">
    <property type="term" value="F:ITPase activity"/>
    <property type="evidence" value="ECO:0007669"/>
    <property type="project" value="UniProtKB-EC"/>
</dbReference>
<evidence type="ECO:0000256" key="1">
    <source>
        <dbReference type="ARBA" id="ARBA00001936"/>
    </source>
</evidence>
<dbReference type="InterPro" id="IPR026533">
    <property type="entry name" value="NTPase/PRRC1"/>
</dbReference>
<dbReference type="SUPFAM" id="SSF52972">
    <property type="entry name" value="ITPase-like"/>
    <property type="match status" value="1"/>
</dbReference>
<dbReference type="GO" id="GO:0046872">
    <property type="term" value="F:metal ion binding"/>
    <property type="evidence" value="ECO:0007669"/>
    <property type="project" value="UniProtKB-KW"/>
</dbReference>
<evidence type="ECO:0000313" key="14">
    <source>
        <dbReference type="Proteomes" id="UP000176424"/>
    </source>
</evidence>
<comment type="subunit">
    <text evidence="11">Homodimer.</text>
</comment>
<dbReference type="Pfam" id="PF01931">
    <property type="entry name" value="NTPase_I-T"/>
    <property type="match status" value="1"/>
</dbReference>
<dbReference type="HAMAP" id="MF_00648">
    <property type="entry name" value="Non_canon_purine_NTPase_YjjX"/>
    <property type="match status" value="1"/>
</dbReference>
<feature type="binding site" evidence="11">
    <location>
        <position position="68"/>
    </location>
    <ligand>
        <name>Mg(2+)</name>
        <dbReference type="ChEBI" id="CHEBI:18420"/>
    </ligand>
</feature>
<dbReference type="GO" id="GO:0006772">
    <property type="term" value="P:thiamine metabolic process"/>
    <property type="evidence" value="ECO:0007669"/>
    <property type="project" value="TreeGrafter"/>
</dbReference>
<protein>
    <recommendedName>
        <fullName evidence="11">Probable inosine/xanthosine triphosphatase</fullName>
        <shortName evidence="11">ITPase/XTPase</shortName>
        <ecNumber evidence="11">3.6.1.73</ecNumber>
    </recommendedName>
    <alternativeName>
        <fullName evidence="11">Non-canonical purine NTP phosphatase</fullName>
    </alternativeName>
    <alternativeName>
        <fullName evidence="11">Non-standard purine NTP phosphatase</fullName>
    </alternativeName>
    <alternativeName>
        <fullName evidence="11">Nucleoside-triphosphate phosphatase</fullName>
        <shortName evidence="11">NTPase</shortName>
    </alternativeName>
</protein>
<evidence type="ECO:0000256" key="8">
    <source>
        <dbReference type="ARBA" id="ARBA00048174"/>
    </source>
</evidence>
<keyword evidence="5 11" id="KW-0460">Magnesium</keyword>
<evidence type="ECO:0000259" key="12">
    <source>
        <dbReference type="Pfam" id="PF01931"/>
    </source>
</evidence>
<feature type="binding site" evidence="11">
    <location>
        <begin position="68"/>
        <end position="69"/>
    </location>
    <ligand>
        <name>substrate</name>
    </ligand>
</feature>
<evidence type="ECO:0000256" key="5">
    <source>
        <dbReference type="ARBA" id="ARBA00022842"/>
    </source>
</evidence>
<comment type="catalytic activity">
    <reaction evidence="9 11">
        <text>XTP + H2O = XDP + phosphate + H(+)</text>
        <dbReference type="Rhea" id="RHEA:28406"/>
        <dbReference type="ChEBI" id="CHEBI:15377"/>
        <dbReference type="ChEBI" id="CHEBI:15378"/>
        <dbReference type="ChEBI" id="CHEBI:43474"/>
        <dbReference type="ChEBI" id="CHEBI:59884"/>
        <dbReference type="ChEBI" id="CHEBI:61314"/>
        <dbReference type="EC" id="3.6.1.73"/>
    </reaction>
</comment>
<dbReference type="FunFam" id="3.90.950.10:FF:000002">
    <property type="entry name" value="Inosine/xanthosine triphosphatase"/>
    <property type="match status" value="1"/>
</dbReference>
<dbReference type="GO" id="GO:0009117">
    <property type="term" value="P:nucleotide metabolic process"/>
    <property type="evidence" value="ECO:0007669"/>
    <property type="project" value="UniProtKB-KW"/>
</dbReference>
<dbReference type="PANTHER" id="PTHR34699:SF2">
    <property type="entry name" value="NON-CANONICAL PURINE NTP PHOSPHATASE_PRRC1 DOMAIN-CONTAINING PROTEIN"/>
    <property type="match status" value="1"/>
</dbReference>
<dbReference type="NCBIfam" id="TIGR00258">
    <property type="entry name" value="inosine/xanthosine triphosphatase"/>
    <property type="match status" value="1"/>
</dbReference>
<feature type="domain" description="Non-canonical purine NTP phosphatase/PRRC1" evidence="12">
    <location>
        <begin position="7"/>
        <end position="170"/>
    </location>
</feature>
<evidence type="ECO:0000256" key="3">
    <source>
        <dbReference type="ARBA" id="ARBA00022741"/>
    </source>
</evidence>
<dbReference type="Proteomes" id="UP000176424">
    <property type="component" value="Unassembled WGS sequence"/>
</dbReference>